<proteinExistence type="predicted"/>
<protein>
    <recommendedName>
        <fullName evidence="1">Heterokaryon incompatibility domain-containing protein</fullName>
    </recommendedName>
</protein>
<evidence type="ECO:0000259" key="1">
    <source>
        <dbReference type="Pfam" id="PF06985"/>
    </source>
</evidence>
<dbReference type="PANTHER" id="PTHR24148:SF64">
    <property type="entry name" value="HETEROKARYON INCOMPATIBILITY DOMAIN-CONTAINING PROTEIN"/>
    <property type="match status" value="1"/>
</dbReference>
<feature type="domain" description="Heterokaryon incompatibility" evidence="1">
    <location>
        <begin position="47"/>
        <end position="141"/>
    </location>
</feature>
<dbReference type="AlphaFoldDB" id="A0A2J6RJU3"/>
<gene>
    <name evidence="2" type="ORF">L207DRAFT_634758</name>
</gene>
<name>A0A2J6RJU3_HYAVF</name>
<evidence type="ECO:0000313" key="3">
    <source>
        <dbReference type="Proteomes" id="UP000235786"/>
    </source>
</evidence>
<dbReference type="PANTHER" id="PTHR24148">
    <property type="entry name" value="ANKYRIN REPEAT DOMAIN-CONTAINING PROTEIN 39 HOMOLOG-RELATED"/>
    <property type="match status" value="1"/>
</dbReference>
<evidence type="ECO:0000313" key="2">
    <source>
        <dbReference type="EMBL" id="PMD38757.1"/>
    </source>
</evidence>
<dbReference type="EMBL" id="KZ613947">
    <property type="protein sequence ID" value="PMD38757.1"/>
    <property type="molecule type" value="Genomic_DNA"/>
</dbReference>
<accession>A0A2J6RJU3</accession>
<dbReference type="Pfam" id="PF06985">
    <property type="entry name" value="HET"/>
    <property type="match status" value="1"/>
</dbReference>
<sequence>MSKSYQYQSLATPSTIRLIKILPDQVMGDIVCIIHHFDQAITPNLNYCAVSYRWGDPEPTQTIRLGDAAGNTHSHPLHENLWQLLHHLWQQKMFDRLYWTDSLCLHQKDTQEISEQVPRMGEIYSTAEEVLVWLGHEREGEDALKLIRDWPGPVDWGPVDIGNEEEVEWANSVEVQEVVLARKAYVAYGNISLDINDFRSRVNHFRRATSELSYQPTIWSLCNLRQTGAKKPLWEITTEFNYCASSRTIDKVYGFLGLVADRENDTSPAHLIEVNKDKEPYEVFWDTVFECCAPWNKYSSVILSLGQLLWEKGESRANWDFRMLQKYASAARTSERHVIFAKLALCVFDAANTIRMLTGAEFQEWSKAISGVLSSAMQMPCEFTLLQNAAAVGLALTAVRRESQFLGVHDRSSVTLRVLSWSNQLHNYLLSREFPPLMDGCPFVPLQMARHPAWRNHQLYEDSLLISKDPPVQISTTVAKR</sequence>
<dbReference type="Proteomes" id="UP000235786">
    <property type="component" value="Unassembled WGS sequence"/>
</dbReference>
<reference evidence="2 3" key="1">
    <citation type="submission" date="2016-04" db="EMBL/GenBank/DDBJ databases">
        <title>A degradative enzymes factory behind the ericoid mycorrhizal symbiosis.</title>
        <authorList>
            <consortium name="DOE Joint Genome Institute"/>
            <person name="Martino E."/>
            <person name="Morin E."/>
            <person name="Grelet G."/>
            <person name="Kuo A."/>
            <person name="Kohler A."/>
            <person name="Daghino S."/>
            <person name="Barry K."/>
            <person name="Choi C."/>
            <person name="Cichocki N."/>
            <person name="Clum A."/>
            <person name="Copeland A."/>
            <person name="Hainaut M."/>
            <person name="Haridas S."/>
            <person name="Labutti K."/>
            <person name="Lindquist E."/>
            <person name="Lipzen A."/>
            <person name="Khouja H.-R."/>
            <person name="Murat C."/>
            <person name="Ohm R."/>
            <person name="Olson A."/>
            <person name="Spatafora J."/>
            <person name="Veneault-Fourrey C."/>
            <person name="Henrissat B."/>
            <person name="Grigoriev I."/>
            <person name="Martin F."/>
            <person name="Perotto S."/>
        </authorList>
    </citation>
    <scope>NUCLEOTIDE SEQUENCE [LARGE SCALE GENOMIC DNA]</scope>
    <source>
        <strain evidence="2 3">F</strain>
    </source>
</reference>
<dbReference type="OrthoDB" id="2157530at2759"/>
<dbReference type="InterPro" id="IPR052895">
    <property type="entry name" value="HetReg/Transcr_Mod"/>
</dbReference>
<keyword evidence="3" id="KW-1185">Reference proteome</keyword>
<organism evidence="2 3">
    <name type="scientific">Hyaloscypha variabilis (strain UAMH 11265 / GT02V1 / F)</name>
    <name type="common">Meliniomyces variabilis</name>
    <dbReference type="NCBI Taxonomy" id="1149755"/>
    <lineage>
        <taxon>Eukaryota</taxon>
        <taxon>Fungi</taxon>
        <taxon>Dikarya</taxon>
        <taxon>Ascomycota</taxon>
        <taxon>Pezizomycotina</taxon>
        <taxon>Leotiomycetes</taxon>
        <taxon>Helotiales</taxon>
        <taxon>Hyaloscyphaceae</taxon>
        <taxon>Hyaloscypha</taxon>
        <taxon>Hyaloscypha variabilis</taxon>
    </lineage>
</organism>
<dbReference type="InterPro" id="IPR010730">
    <property type="entry name" value="HET"/>
</dbReference>